<feature type="binding site" evidence="10">
    <location>
        <position position="212"/>
    </location>
    <ligand>
        <name>substrate</name>
    </ligand>
</feature>
<feature type="binding site" evidence="10">
    <location>
        <position position="232"/>
    </location>
    <ligand>
        <name>substrate</name>
    </ligand>
</feature>
<dbReference type="AlphaFoldDB" id="A0A1G2MVJ5"/>
<proteinExistence type="inferred from homology"/>
<evidence type="ECO:0000313" key="14">
    <source>
        <dbReference type="Proteomes" id="UP000177943"/>
    </source>
</evidence>
<evidence type="ECO:0000256" key="9">
    <source>
        <dbReference type="PIRSR" id="PIRSR614732-1"/>
    </source>
</evidence>
<organism evidence="13 14">
    <name type="scientific">Candidatus Taylorbacteria bacterium RIFCSPHIGHO2_02_FULL_45_35</name>
    <dbReference type="NCBI Taxonomy" id="1802311"/>
    <lineage>
        <taxon>Bacteria</taxon>
        <taxon>Candidatus Tayloriibacteriota</taxon>
    </lineage>
</organism>
<dbReference type="GO" id="GO:0004590">
    <property type="term" value="F:orotidine-5'-phosphate decarboxylase activity"/>
    <property type="evidence" value="ECO:0007669"/>
    <property type="project" value="UniProtKB-EC"/>
</dbReference>
<evidence type="ECO:0000256" key="7">
    <source>
        <dbReference type="ARBA" id="ARBA00023239"/>
    </source>
</evidence>
<dbReference type="CDD" id="cd04725">
    <property type="entry name" value="OMP_decarboxylase_like"/>
    <property type="match status" value="1"/>
</dbReference>
<evidence type="ECO:0000256" key="8">
    <source>
        <dbReference type="ARBA" id="ARBA00049157"/>
    </source>
</evidence>
<evidence type="ECO:0000256" key="11">
    <source>
        <dbReference type="RuleBase" id="RU000512"/>
    </source>
</evidence>
<evidence type="ECO:0000256" key="2">
    <source>
        <dbReference type="ARBA" id="ARBA00004861"/>
    </source>
</evidence>
<dbReference type="PANTHER" id="PTHR32119:SF2">
    <property type="entry name" value="OROTIDINE 5'-PHOSPHATE DECARBOXYLASE"/>
    <property type="match status" value="1"/>
</dbReference>
<dbReference type="EC" id="4.1.1.23" evidence="3 11"/>
<dbReference type="GO" id="GO:0006207">
    <property type="term" value="P:'de novo' pyrimidine nucleobase biosynthetic process"/>
    <property type="evidence" value="ECO:0007669"/>
    <property type="project" value="InterPro"/>
</dbReference>
<feature type="binding site" evidence="10">
    <location>
        <position position="51"/>
    </location>
    <ligand>
        <name>substrate</name>
    </ligand>
</feature>
<reference evidence="13 14" key="1">
    <citation type="journal article" date="2016" name="Nat. Commun.">
        <title>Thousands of microbial genomes shed light on interconnected biogeochemical processes in an aquifer system.</title>
        <authorList>
            <person name="Anantharaman K."/>
            <person name="Brown C.T."/>
            <person name="Hug L.A."/>
            <person name="Sharon I."/>
            <person name="Castelle C.J."/>
            <person name="Probst A.J."/>
            <person name="Thomas B.C."/>
            <person name="Singh A."/>
            <person name="Wilkins M.J."/>
            <person name="Karaoz U."/>
            <person name="Brodie E.L."/>
            <person name="Williams K.H."/>
            <person name="Hubbard S.S."/>
            <person name="Banfield J.F."/>
        </authorList>
    </citation>
    <scope>NUCLEOTIDE SEQUENCE [LARGE SCALE GENOMIC DNA]</scope>
</reference>
<sequence>MMYTTQINTLLIMSPPQENKSKIILALDVNTIGRACELMDEVGVERIGVVKVGLELITAQIAGEVATCAIRRGFHVFWDGKPDDVPRTIGKAVKEAAARGVKFINVHANATVEGMMAAVANKGNAQILAVSALTSILTEEVEIEFGRSRKAQVLYYARTASYAGCDGLICSPEELQFLAKFYKRKENPEIQIERLIKVIPGTRSPGADHQDQKNVLTQEVAIANGADWLVIGSEINGAKNPAAAADALNVRIAKALEEKLKGAVAV</sequence>
<evidence type="ECO:0000313" key="13">
    <source>
        <dbReference type="EMBL" id="OHA27877.1"/>
    </source>
</evidence>
<dbReference type="PANTHER" id="PTHR32119">
    <property type="entry name" value="OROTIDINE 5'-PHOSPHATE DECARBOXYLASE"/>
    <property type="match status" value="1"/>
</dbReference>
<dbReference type="InterPro" id="IPR013785">
    <property type="entry name" value="Aldolase_TIM"/>
</dbReference>
<dbReference type="InterPro" id="IPR011060">
    <property type="entry name" value="RibuloseP-bd_barrel"/>
</dbReference>
<dbReference type="Gene3D" id="3.20.20.70">
    <property type="entry name" value="Aldolase class I"/>
    <property type="match status" value="1"/>
</dbReference>
<feature type="binding site" evidence="10">
    <location>
        <position position="134"/>
    </location>
    <ligand>
        <name>substrate</name>
    </ligand>
</feature>
<comment type="similarity">
    <text evidence="11">Belongs to the OMP decarboxylase family.</text>
</comment>
<comment type="catalytic activity">
    <reaction evidence="8 11">
        <text>orotidine 5'-phosphate + H(+) = UMP + CO2</text>
        <dbReference type="Rhea" id="RHEA:11596"/>
        <dbReference type="ChEBI" id="CHEBI:15378"/>
        <dbReference type="ChEBI" id="CHEBI:16526"/>
        <dbReference type="ChEBI" id="CHEBI:57538"/>
        <dbReference type="ChEBI" id="CHEBI:57865"/>
        <dbReference type="EC" id="4.1.1.23"/>
    </reaction>
</comment>
<accession>A0A1G2MVJ5</accession>
<dbReference type="GO" id="GO:0044205">
    <property type="term" value="P:'de novo' UMP biosynthetic process"/>
    <property type="evidence" value="ECO:0007669"/>
    <property type="project" value="UniProtKB-UniPathway"/>
</dbReference>
<feature type="domain" description="Orotidine 5'-phosphate decarboxylase" evidence="12">
    <location>
        <begin position="22"/>
        <end position="248"/>
    </location>
</feature>
<comment type="function">
    <text evidence="1">Catalyzes the decarboxylation of orotidine 5'-monophosphate (OMP) to uridine 5'-monophosphate (UMP).</text>
</comment>
<evidence type="ECO:0000256" key="4">
    <source>
        <dbReference type="ARBA" id="ARBA00021923"/>
    </source>
</evidence>
<evidence type="ECO:0000259" key="12">
    <source>
        <dbReference type="SMART" id="SM00934"/>
    </source>
</evidence>
<feature type="active site" description="For OMPdecase activity" evidence="9">
    <location>
        <position position="79"/>
    </location>
</feature>
<dbReference type="GO" id="GO:0005829">
    <property type="term" value="C:cytosol"/>
    <property type="evidence" value="ECO:0007669"/>
    <property type="project" value="TreeGrafter"/>
</dbReference>
<dbReference type="InterPro" id="IPR018089">
    <property type="entry name" value="OMPdecase_AS"/>
</dbReference>
<dbReference type="SMART" id="SM00934">
    <property type="entry name" value="OMPdecase"/>
    <property type="match status" value="1"/>
</dbReference>
<name>A0A1G2MVJ5_9BACT</name>
<dbReference type="Pfam" id="PF00215">
    <property type="entry name" value="OMPdecase"/>
    <property type="match status" value="1"/>
</dbReference>
<dbReference type="SUPFAM" id="SSF51366">
    <property type="entry name" value="Ribulose-phoshate binding barrel"/>
    <property type="match status" value="1"/>
</dbReference>
<feature type="binding site" evidence="10">
    <location>
        <position position="203"/>
    </location>
    <ligand>
        <name>substrate</name>
    </ligand>
</feature>
<dbReference type="UniPathway" id="UPA00070">
    <property type="reaction ID" value="UER00120"/>
</dbReference>
<comment type="pathway">
    <text evidence="2 11">Pyrimidine metabolism; UMP biosynthesis via de novo pathway; UMP from orotate: step 2/2.</text>
</comment>
<protein>
    <recommendedName>
        <fullName evidence="4 11">Orotidine 5'-phosphate decarboxylase</fullName>
        <ecNumber evidence="3 11">4.1.1.23</ecNumber>
    </recommendedName>
</protein>
<evidence type="ECO:0000256" key="10">
    <source>
        <dbReference type="PIRSR" id="PIRSR614732-2"/>
    </source>
</evidence>
<evidence type="ECO:0000256" key="5">
    <source>
        <dbReference type="ARBA" id="ARBA00022793"/>
    </source>
</evidence>
<dbReference type="EMBL" id="MHRP01000004">
    <property type="protein sequence ID" value="OHA27877.1"/>
    <property type="molecule type" value="Genomic_DNA"/>
</dbReference>
<evidence type="ECO:0000256" key="3">
    <source>
        <dbReference type="ARBA" id="ARBA00012321"/>
    </source>
</evidence>
<dbReference type="Proteomes" id="UP000177943">
    <property type="component" value="Unassembled WGS sequence"/>
</dbReference>
<dbReference type="InterPro" id="IPR014732">
    <property type="entry name" value="OMPdecase"/>
</dbReference>
<gene>
    <name evidence="13" type="ORF">A3D56_01520</name>
</gene>
<evidence type="ECO:0000256" key="1">
    <source>
        <dbReference type="ARBA" id="ARBA00002356"/>
    </source>
</evidence>
<evidence type="ECO:0000256" key="6">
    <source>
        <dbReference type="ARBA" id="ARBA00022975"/>
    </source>
</evidence>
<keyword evidence="7 11" id="KW-0456">Lyase</keyword>
<keyword evidence="6 11" id="KW-0665">Pyrimidine biosynthesis</keyword>
<feature type="active site" description="For OMPdecase activity" evidence="9">
    <location>
        <position position="81"/>
    </location>
</feature>
<dbReference type="PROSITE" id="PS00156">
    <property type="entry name" value="OMPDECASE"/>
    <property type="match status" value="1"/>
</dbReference>
<feature type="active site" description="For OMPdecase activity" evidence="9">
    <location>
        <position position="84"/>
    </location>
</feature>
<dbReference type="InterPro" id="IPR001754">
    <property type="entry name" value="OMPdeCOase_dom"/>
</dbReference>
<dbReference type="NCBIfam" id="TIGR01740">
    <property type="entry name" value="pyrF"/>
    <property type="match status" value="1"/>
</dbReference>
<comment type="caution">
    <text evidence="13">The sequence shown here is derived from an EMBL/GenBank/DDBJ whole genome shotgun (WGS) entry which is preliminary data.</text>
</comment>
<feature type="binding site" evidence="10">
    <location>
        <position position="28"/>
    </location>
    <ligand>
        <name>substrate</name>
    </ligand>
</feature>
<keyword evidence="5 11" id="KW-0210">Decarboxylase</keyword>